<dbReference type="Gene3D" id="3.40.30.10">
    <property type="entry name" value="Glutaredoxin"/>
    <property type="match status" value="1"/>
</dbReference>
<dbReference type="PROSITE" id="PS50404">
    <property type="entry name" value="GST_NTER"/>
    <property type="match status" value="1"/>
</dbReference>
<evidence type="ECO:0000256" key="4">
    <source>
        <dbReference type="SAM" id="Phobius"/>
    </source>
</evidence>
<dbReference type="Pfam" id="PF13410">
    <property type="entry name" value="GST_C_2"/>
    <property type="match status" value="1"/>
</dbReference>
<organism evidence="7 8">
    <name type="scientific">Mucuna pruriens</name>
    <name type="common">Velvet bean</name>
    <name type="synonym">Dolichos pruriens</name>
    <dbReference type="NCBI Taxonomy" id="157652"/>
    <lineage>
        <taxon>Eukaryota</taxon>
        <taxon>Viridiplantae</taxon>
        <taxon>Streptophyta</taxon>
        <taxon>Embryophyta</taxon>
        <taxon>Tracheophyta</taxon>
        <taxon>Spermatophyta</taxon>
        <taxon>Magnoliopsida</taxon>
        <taxon>eudicotyledons</taxon>
        <taxon>Gunneridae</taxon>
        <taxon>Pentapetalae</taxon>
        <taxon>rosids</taxon>
        <taxon>fabids</taxon>
        <taxon>Fabales</taxon>
        <taxon>Fabaceae</taxon>
        <taxon>Papilionoideae</taxon>
        <taxon>50 kb inversion clade</taxon>
        <taxon>NPAAA clade</taxon>
        <taxon>indigoferoid/millettioid clade</taxon>
        <taxon>Phaseoleae</taxon>
        <taxon>Mucuna</taxon>
    </lineage>
</organism>
<dbReference type="PANTHER" id="PTHR11260:SF614">
    <property type="entry name" value="GLUTATHIONE S-TRANSFERASE"/>
    <property type="match status" value="1"/>
</dbReference>
<keyword evidence="4" id="KW-1133">Transmembrane helix</keyword>
<dbReference type="SUPFAM" id="SSF47616">
    <property type="entry name" value="GST C-terminal domain-like"/>
    <property type="match status" value="1"/>
</dbReference>
<dbReference type="Pfam" id="PF02798">
    <property type="entry name" value="GST_N"/>
    <property type="match status" value="1"/>
</dbReference>
<feature type="domain" description="GST N-terminal" evidence="5">
    <location>
        <begin position="2"/>
        <end position="81"/>
    </location>
</feature>
<dbReference type="InterPro" id="IPR004045">
    <property type="entry name" value="Glutathione_S-Trfase_N"/>
</dbReference>
<evidence type="ECO:0000313" key="7">
    <source>
        <dbReference type="EMBL" id="RDY03548.1"/>
    </source>
</evidence>
<evidence type="ECO:0000256" key="1">
    <source>
        <dbReference type="ARBA" id="ARBA00012452"/>
    </source>
</evidence>
<dbReference type="Gene3D" id="1.20.1050.10">
    <property type="match status" value="2"/>
</dbReference>
<feature type="domain" description="GST C-terminal" evidence="6">
    <location>
        <begin position="86"/>
        <end position="282"/>
    </location>
</feature>
<dbReference type="InterPro" id="IPR036249">
    <property type="entry name" value="Thioredoxin-like_sf"/>
</dbReference>
<feature type="non-terminal residue" evidence="7">
    <location>
        <position position="1"/>
    </location>
</feature>
<dbReference type="AlphaFoldDB" id="A0A371HL93"/>
<dbReference type="InterPro" id="IPR036282">
    <property type="entry name" value="Glutathione-S-Trfase_C_sf"/>
</dbReference>
<keyword evidence="2" id="KW-0808">Transferase</keyword>
<dbReference type="FunFam" id="1.20.1050.10:FF:000012">
    <property type="entry name" value="Tau class glutathione S-transferase"/>
    <property type="match status" value="1"/>
</dbReference>
<dbReference type="InterPro" id="IPR040079">
    <property type="entry name" value="Glutathione_S-Trfase"/>
</dbReference>
<dbReference type="EMBL" id="QJKJ01002277">
    <property type="protein sequence ID" value="RDY03548.1"/>
    <property type="molecule type" value="Genomic_DNA"/>
</dbReference>
<dbReference type="GO" id="GO:0004364">
    <property type="term" value="F:glutathione transferase activity"/>
    <property type="evidence" value="ECO:0007669"/>
    <property type="project" value="UniProtKB-EC"/>
</dbReference>
<protein>
    <recommendedName>
        <fullName evidence="1">glutathione transferase</fullName>
        <ecNumber evidence="1">2.5.1.18</ecNumber>
    </recommendedName>
</protein>
<dbReference type="GO" id="GO:0006749">
    <property type="term" value="P:glutathione metabolic process"/>
    <property type="evidence" value="ECO:0007669"/>
    <property type="project" value="InterPro"/>
</dbReference>
<dbReference type="EC" id="2.5.1.18" evidence="1"/>
<keyword evidence="4" id="KW-0472">Membrane</keyword>
<feature type="transmembrane region" description="Helical" evidence="4">
    <location>
        <begin position="110"/>
        <end position="133"/>
    </location>
</feature>
<dbReference type="InterPro" id="IPR045073">
    <property type="entry name" value="Omega/Tau-like"/>
</dbReference>
<dbReference type="InterPro" id="IPR045074">
    <property type="entry name" value="GST_C_Tau"/>
</dbReference>
<dbReference type="STRING" id="157652.A0A371HL93"/>
<reference evidence="7" key="1">
    <citation type="submission" date="2018-05" db="EMBL/GenBank/DDBJ databases">
        <title>Draft genome of Mucuna pruriens seed.</title>
        <authorList>
            <person name="Nnadi N.E."/>
            <person name="Vos R."/>
            <person name="Hasami M.H."/>
            <person name="Devisetty U.K."/>
            <person name="Aguiy J.C."/>
        </authorList>
    </citation>
    <scope>NUCLEOTIDE SEQUENCE [LARGE SCALE GENOMIC DNA]</scope>
    <source>
        <strain evidence="7">JCA_2017</strain>
    </source>
</reference>
<evidence type="ECO:0000256" key="2">
    <source>
        <dbReference type="ARBA" id="ARBA00022679"/>
    </source>
</evidence>
<gene>
    <name evidence="7" type="ORF">CR513_12853</name>
</gene>
<sequence length="287" mass="33219">MGEVKLIATPQSFPCVRIEWALRIKGVEYEYIKEDLANKSPLLLQSNPVHKKVPVLLHNDKSIAESLAILEYIDETWKENPLLPLDPYERALARFWAKFIDDKVPTRNTIYMILLLLFSIYLFICSNSCLVIVRSKLTTLWKSTAQFGSTKYIKLYDIASWKQCVLGVWEATMAQGEAKGKAVDATLESLAFLEKQIQGKKYFGGEKIGYLDIVAGWMSHWLNVMEELGEMELLNAERFPSLHEWGQNFIQTLPVKDCIPPRETMIEYFIFAINYKRFKQESRVYLS</sequence>
<keyword evidence="4" id="KW-0812">Transmembrane</keyword>
<evidence type="ECO:0000313" key="8">
    <source>
        <dbReference type="Proteomes" id="UP000257109"/>
    </source>
</evidence>
<dbReference type="GO" id="GO:0005737">
    <property type="term" value="C:cytoplasm"/>
    <property type="evidence" value="ECO:0007669"/>
    <property type="project" value="TreeGrafter"/>
</dbReference>
<dbReference type="CDD" id="cd03058">
    <property type="entry name" value="GST_N_Tau"/>
    <property type="match status" value="1"/>
</dbReference>
<dbReference type="Proteomes" id="UP000257109">
    <property type="component" value="Unassembled WGS sequence"/>
</dbReference>
<name>A0A371HL93_MUCPR</name>
<accession>A0A371HL93</accession>
<dbReference type="PANTHER" id="PTHR11260">
    <property type="entry name" value="GLUTATHIONE S-TRANSFERASE, GST, SUPERFAMILY, GST DOMAIN CONTAINING"/>
    <property type="match status" value="1"/>
</dbReference>
<comment type="catalytic activity">
    <reaction evidence="3">
        <text>RX + glutathione = an S-substituted glutathione + a halide anion + H(+)</text>
        <dbReference type="Rhea" id="RHEA:16437"/>
        <dbReference type="ChEBI" id="CHEBI:15378"/>
        <dbReference type="ChEBI" id="CHEBI:16042"/>
        <dbReference type="ChEBI" id="CHEBI:17792"/>
        <dbReference type="ChEBI" id="CHEBI:57925"/>
        <dbReference type="ChEBI" id="CHEBI:90779"/>
        <dbReference type="EC" id="2.5.1.18"/>
    </reaction>
</comment>
<dbReference type="PROSITE" id="PS50405">
    <property type="entry name" value="GST_CTER"/>
    <property type="match status" value="1"/>
</dbReference>
<dbReference type="SFLD" id="SFLDG00358">
    <property type="entry name" value="Main_(cytGST)"/>
    <property type="match status" value="1"/>
</dbReference>
<dbReference type="InterPro" id="IPR010987">
    <property type="entry name" value="Glutathione-S-Trfase_C-like"/>
</dbReference>
<proteinExistence type="predicted"/>
<evidence type="ECO:0000259" key="6">
    <source>
        <dbReference type="PROSITE" id="PS50405"/>
    </source>
</evidence>
<evidence type="ECO:0000256" key="3">
    <source>
        <dbReference type="ARBA" id="ARBA00047960"/>
    </source>
</evidence>
<dbReference type="OrthoDB" id="4951845at2759"/>
<dbReference type="CDD" id="cd03185">
    <property type="entry name" value="GST_C_Tau"/>
    <property type="match status" value="1"/>
</dbReference>
<dbReference type="SFLD" id="SFLDS00019">
    <property type="entry name" value="Glutathione_Transferase_(cytos"/>
    <property type="match status" value="1"/>
</dbReference>
<dbReference type="SUPFAM" id="SSF52833">
    <property type="entry name" value="Thioredoxin-like"/>
    <property type="match status" value="1"/>
</dbReference>
<evidence type="ECO:0000259" key="5">
    <source>
        <dbReference type="PROSITE" id="PS50404"/>
    </source>
</evidence>
<dbReference type="FunFam" id="3.40.30.10:FF:000014">
    <property type="entry name" value="Tau class glutathione S-transferase"/>
    <property type="match status" value="1"/>
</dbReference>
<keyword evidence="8" id="KW-1185">Reference proteome</keyword>
<comment type="caution">
    <text evidence="7">The sequence shown here is derived from an EMBL/GenBank/DDBJ whole genome shotgun (WGS) entry which is preliminary data.</text>
</comment>